<keyword evidence="3" id="KW-1185">Reference proteome</keyword>
<proteinExistence type="predicted"/>
<dbReference type="OrthoDB" id="2339746at2"/>
<organism evidence="2 3">
    <name type="scientific">Globicatella sulfidifaciens DSM 15739</name>
    <dbReference type="NCBI Taxonomy" id="1121925"/>
    <lineage>
        <taxon>Bacteria</taxon>
        <taxon>Bacillati</taxon>
        <taxon>Bacillota</taxon>
        <taxon>Bacilli</taxon>
        <taxon>Lactobacillales</taxon>
        <taxon>Aerococcaceae</taxon>
        <taxon>Globicatella</taxon>
    </lineage>
</organism>
<accession>A0A1T4P6V4</accession>
<name>A0A1T4P6V4_9LACT</name>
<reference evidence="3" key="1">
    <citation type="submission" date="2017-02" db="EMBL/GenBank/DDBJ databases">
        <authorList>
            <person name="Varghese N."/>
            <person name="Submissions S."/>
        </authorList>
    </citation>
    <scope>NUCLEOTIDE SEQUENCE [LARGE SCALE GENOMIC DNA]</scope>
    <source>
        <strain evidence="3">DSM 15739</strain>
    </source>
</reference>
<evidence type="ECO:0000313" key="3">
    <source>
        <dbReference type="Proteomes" id="UP000189941"/>
    </source>
</evidence>
<dbReference type="AlphaFoldDB" id="A0A1T4P6V4"/>
<keyword evidence="1" id="KW-1133">Transmembrane helix</keyword>
<dbReference type="RefSeq" id="WP_078756620.1">
    <property type="nucleotide sequence ID" value="NZ_FUWO01000030.1"/>
</dbReference>
<evidence type="ECO:0000256" key="1">
    <source>
        <dbReference type="SAM" id="Phobius"/>
    </source>
</evidence>
<gene>
    <name evidence="2" type="ORF">SAMN02746011_01967</name>
</gene>
<dbReference type="Proteomes" id="UP000189941">
    <property type="component" value="Unassembled WGS sequence"/>
</dbReference>
<protein>
    <submittedName>
        <fullName evidence="2">Uncharacterized protein</fullName>
    </submittedName>
</protein>
<keyword evidence="1" id="KW-0472">Membrane</keyword>
<feature type="transmembrane region" description="Helical" evidence="1">
    <location>
        <begin position="31"/>
        <end position="51"/>
    </location>
</feature>
<sequence length="172" mass="20103">MKHRPIIQENLDKLETPKEKISYLLYAYKEWIISIAIILMFIISIAFSILFKEEPDLTIRLVSDVPISEQTLEGIKSQLIEQLDEPVAIDLNNFYSMEQFQVLTVQLAAQEIDFVVFPENLSDETFQLQIENVQEPSVFSLKQDELQFNFYKTFSKTENPFAEQIESKLTSR</sequence>
<dbReference type="EMBL" id="FUWO01000030">
    <property type="protein sequence ID" value="SJZ87263.1"/>
    <property type="molecule type" value="Genomic_DNA"/>
</dbReference>
<evidence type="ECO:0000313" key="2">
    <source>
        <dbReference type="EMBL" id="SJZ87263.1"/>
    </source>
</evidence>
<keyword evidence="1" id="KW-0812">Transmembrane</keyword>